<dbReference type="AlphaFoldDB" id="A0A4Y2CNF0"/>
<keyword evidence="2" id="KW-1185">Reference proteome</keyword>
<dbReference type="Proteomes" id="UP000499080">
    <property type="component" value="Unassembled WGS sequence"/>
</dbReference>
<protein>
    <submittedName>
        <fullName evidence="1">Uncharacterized protein</fullName>
    </submittedName>
</protein>
<reference evidence="1 2" key="1">
    <citation type="journal article" date="2019" name="Sci. Rep.">
        <title>Orb-weaving spider Araneus ventricosus genome elucidates the spidroin gene catalogue.</title>
        <authorList>
            <person name="Kono N."/>
            <person name="Nakamura H."/>
            <person name="Ohtoshi R."/>
            <person name="Moran D.A.P."/>
            <person name="Shinohara A."/>
            <person name="Yoshida Y."/>
            <person name="Fujiwara M."/>
            <person name="Mori M."/>
            <person name="Tomita M."/>
            <person name="Arakawa K."/>
        </authorList>
    </citation>
    <scope>NUCLEOTIDE SEQUENCE [LARGE SCALE GENOMIC DNA]</scope>
</reference>
<comment type="caution">
    <text evidence="1">The sequence shown here is derived from an EMBL/GenBank/DDBJ whole genome shotgun (WGS) entry which is preliminary data.</text>
</comment>
<organism evidence="1 2">
    <name type="scientific">Araneus ventricosus</name>
    <name type="common">Orbweaver spider</name>
    <name type="synonym">Epeira ventricosa</name>
    <dbReference type="NCBI Taxonomy" id="182803"/>
    <lineage>
        <taxon>Eukaryota</taxon>
        <taxon>Metazoa</taxon>
        <taxon>Ecdysozoa</taxon>
        <taxon>Arthropoda</taxon>
        <taxon>Chelicerata</taxon>
        <taxon>Arachnida</taxon>
        <taxon>Araneae</taxon>
        <taxon>Araneomorphae</taxon>
        <taxon>Entelegynae</taxon>
        <taxon>Araneoidea</taxon>
        <taxon>Araneidae</taxon>
        <taxon>Araneus</taxon>
    </lineage>
</organism>
<dbReference type="EMBL" id="BGPR01000221">
    <property type="protein sequence ID" value="GBM05952.1"/>
    <property type="molecule type" value="Genomic_DNA"/>
</dbReference>
<evidence type="ECO:0000313" key="2">
    <source>
        <dbReference type="Proteomes" id="UP000499080"/>
    </source>
</evidence>
<accession>A0A4Y2CNF0</accession>
<sequence>MSSCWCSAELWKGVPTQASSSSSDRGFQLQGPSQNIPHVASKRDVNVTKLILAIFATTNIIFNESSSGWVFLVIWSLLVKLAGKLKAREVGKIHAFAYEFDNPTNFKPGDEVIGDSFQPFLLQVWHWLSHMPRHCENTLRGIVKCCANSTTTATIAVRQVKSFEVGRERAMLRDEDNILCNPISGCYTRRVFLGIGPRIHDNKITRSDMV</sequence>
<proteinExistence type="predicted"/>
<gene>
    <name evidence="1" type="ORF">AVEN_80548_1</name>
</gene>
<name>A0A4Y2CNF0_ARAVE</name>
<evidence type="ECO:0000313" key="1">
    <source>
        <dbReference type="EMBL" id="GBM05952.1"/>
    </source>
</evidence>